<name>A0ABQ3CEN5_9ACTN</name>
<gene>
    <name evidence="1" type="ORF">GCM10010345_09340</name>
</gene>
<comment type="caution">
    <text evidence="1">The sequence shown here is derived from an EMBL/GenBank/DDBJ whole genome shotgun (WGS) entry which is preliminary data.</text>
</comment>
<protein>
    <recommendedName>
        <fullName evidence="3">HNH nuclease domain-containing protein</fullName>
    </recommendedName>
</protein>
<proteinExistence type="predicted"/>
<dbReference type="Proteomes" id="UP000653644">
    <property type="component" value="Unassembled WGS sequence"/>
</dbReference>
<reference evidence="2" key="1">
    <citation type="journal article" date="2019" name="Int. J. Syst. Evol. Microbiol.">
        <title>The Global Catalogue of Microorganisms (GCM) 10K type strain sequencing project: providing services to taxonomists for standard genome sequencing and annotation.</title>
        <authorList>
            <consortium name="The Broad Institute Genomics Platform"/>
            <consortium name="The Broad Institute Genome Sequencing Center for Infectious Disease"/>
            <person name="Wu L."/>
            <person name="Ma J."/>
        </authorList>
    </citation>
    <scope>NUCLEOTIDE SEQUENCE [LARGE SCALE GENOMIC DNA]</scope>
    <source>
        <strain evidence="2">JCM 4733</strain>
    </source>
</reference>
<accession>A0ABQ3CEN5</accession>
<evidence type="ECO:0000313" key="1">
    <source>
        <dbReference type="EMBL" id="GHA06893.1"/>
    </source>
</evidence>
<sequence length="320" mass="36712">MAKKPKRQRRQGQRRKGVAIYHDMKVYENFERSAQRIFECVQAAQKQSPGAPRHLYLDVQGHRNSAGGYDHDAFELMTDFALGFLGDYLTEIRTPLLHVRTGKQRDDIPDVLGIGYPDDGSDYGYDSSALPVKPREHHPDVRKTRPTVRAIADYLGMEEAACLICWRTPVERAHVVPTQLGGSNDVRNFALLCADHHAEAPDVADAESFWAWVDYAELRDSPDKWLDAPEELTEWLRRHGVRIGVGERERPAFFAAVKHELKSLYGWTDSDFVVTDWGSLMEEFHQVLEEATGRHFGVEKKVSTHAWAYHMARQRMNRQE</sequence>
<evidence type="ECO:0000313" key="2">
    <source>
        <dbReference type="Proteomes" id="UP000653644"/>
    </source>
</evidence>
<evidence type="ECO:0008006" key="3">
    <source>
        <dbReference type="Google" id="ProtNLM"/>
    </source>
</evidence>
<dbReference type="EMBL" id="BMVN01000002">
    <property type="protein sequence ID" value="GHA06893.1"/>
    <property type="molecule type" value="Genomic_DNA"/>
</dbReference>
<keyword evidence="2" id="KW-1185">Reference proteome</keyword>
<dbReference type="InterPro" id="IPR003615">
    <property type="entry name" value="HNH_nuc"/>
</dbReference>
<dbReference type="RefSeq" id="WP_229917013.1">
    <property type="nucleotide sequence ID" value="NZ_BMVN01000002.1"/>
</dbReference>
<organism evidence="1 2">
    <name type="scientific">Streptomyces canarius</name>
    <dbReference type="NCBI Taxonomy" id="285453"/>
    <lineage>
        <taxon>Bacteria</taxon>
        <taxon>Bacillati</taxon>
        <taxon>Actinomycetota</taxon>
        <taxon>Actinomycetes</taxon>
        <taxon>Kitasatosporales</taxon>
        <taxon>Streptomycetaceae</taxon>
        <taxon>Streptomyces</taxon>
    </lineage>
</organism>
<dbReference type="CDD" id="cd00085">
    <property type="entry name" value="HNHc"/>
    <property type="match status" value="1"/>
</dbReference>